<dbReference type="PANTHER" id="PTHR43690">
    <property type="entry name" value="NARDILYSIN"/>
    <property type="match status" value="1"/>
</dbReference>
<keyword evidence="2" id="KW-0645">Protease</keyword>
<comment type="similarity">
    <text evidence="1">Belongs to the peptidase M16 family.</text>
</comment>
<gene>
    <name evidence="8" type="ORF">F2Q69_00049288</name>
</gene>
<dbReference type="SUPFAM" id="SSF63411">
    <property type="entry name" value="LuxS/MPP-like metallohydrolase"/>
    <property type="match status" value="1"/>
</dbReference>
<evidence type="ECO:0000256" key="3">
    <source>
        <dbReference type="ARBA" id="ARBA00022723"/>
    </source>
</evidence>
<evidence type="ECO:0000313" key="9">
    <source>
        <dbReference type="Proteomes" id="UP000712600"/>
    </source>
</evidence>
<dbReference type="PANTHER" id="PTHR43690:SF18">
    <property type="entry name" value="INSULIN-DEGRADING ENZYME-RELATED"/>
    <property type="match status" value="1"/>
</dbReference>
<feature type="domain" description="Peptidase M16 N-terminal" evidence="7">
    <location>
        <begin position="13"/>
        <end position="60"/>
    </location>
</feature>
<evidence type="ECO:0000256" key="6">
    <source>
        <dbReference type="ARBA" id="ARBA00023049"/>
    </source>
</evidence>
<dbReference type="InterPro" id="IPR050626">
    <property type="entry name" value="Peptidase_M16"/>
</dbReference>
<protein>
    <recommendedName>
        <fullName evidence="7">Peptidase M16 N-terminal domain-containing protein</fullName>
    </recommendedName>
</protein>
<dbReference type="InterPro" id="IPR011249">
    <property type="entry name" value="Metalloenz_LuxS/M16"/>
</dbReference>
<dbReference type="Gene3D" id="3.30.830.10">
    <property type="entry name" value="Metalloenzyme, LuxS/M16 peptidase-like"/>
    <property type="match status" value="1"/>
</dbReference>
<dbReference type="GO" id="GO:0004222">
    <property type="term" value="F:metalloendopeptidase activity"/>
    <property type="evidence" value="ECO:0007669"/>
    <property type="project" value="TreeGrafter"/>
</dbReference>
<evidence type="ECO:0000256" key="5">
    <source>
        <dbReference type="ARBA" id="ARBA00022833"/>
    </source>
</evidence>
<dbReference type="Pfam" id="PF00675">
    <property type="entry name" value="Peptidase_M16"/>
    <property type="match status" value="1"/>
</dbReference>
<evidence type="ECO:0000256" key="1">
    <source>
        <dbReference type="ARBA" id="ARBA00007261"/>
    </source>
</evidence>
<keyword evidence="6" id="KW-0482">Metalloprotease</keyword>
<dbReference type="EMBL" id="QGKX02001347">
    <property type="protein sequence ID" value="KAF3522774.1"/>
    <property type="molecule type" value="Genomic_DNA"/>
</dbReference>
<dbReference type="GO" id="GO:0046872">
    <property type="term" value="F:metal ion binding"/>
    <property type="evidence" value="ECO:0007669"/>
    <property type="project" value="UniProtKB-KW"/>
</dbReference>
<dbReference type="GO" id="GO:0043171">
    <property type="term" value="P:peptide catabolic process"/>
    <property type="evidence" value="ECO:0007669"/>
    <property type="project" value="TreeGrafter"/>
</dbReference>
<keyword evidence="5" id="KW-0862">Zinc</keyword>
<keyword evidence="4" id="KW-0378">Hydrolase</keyword>
<dbReference type="GO" id="GO:0005739">
    <property type="term" value="C:mitochondrion"/>
    <property type="evidence" value="ECO:0007669"/>
    <property type="project" value="TreeGrafter"/>
</dbReference>
<proteinExistence type="inferred from homology"/>
<accession>A0A8S9PNK7</accession>
<evidence type="ECO:0000256" key="2">
    <source>
        <dbReference type="ARBA" id="ARBA00022670"/>
    </source>
</evidence>
<dbReference type="Proteomes" id="UP000712600">
    <property type="component" value="Unassembled WGS sequence"/>
</dbReference>
<sequence length="61" mass="7063">MSLSMMVEQMLNYTASLRTNYHFDVNADCFYEALDRLSQFFIKPLMSADATVREINDVDSC</sequence>
<name>A0A8S9PNK7_BRACR</name>
<evidence type="ECO:0000256" key="4">
    <source>
        <dbReference type="ARBA" id="ARBA00022801"/>
    </source>
</evidence>
<evidence type="ECO:0000259" key="7">
    <source>
        <dbReference type="Pfam" id="PF00675"/>
    </source>
</evidence>
<comment type="caution">
    <text evidence="8">The sequence shown here is derived from an EMBL/GenBank/DDBJ whole genome shotgun (WGS) entry which is preliminary data.</text>
</comment>
<dbReference type="GO" id="GO:0005829">
    <property type="term" value="C:cytosol"/>
    <property type="evidence" value="ECO:0007669"/>
    <property type="project" value="TreeGrafter"/>
</dbReference>
<organism evidence="8 9">
    <name type="scientific">Brassica cretica</name>
    <name type="common">Mustard</name>
    <dbReference type="NCBI Taxonomy" id="69181"/>
    <lineage>
        <taxon>Eukaryota</taxon>
        <taxon>Viridiplantae</taxon>
        <taxon>Streptophyta</taxon>
        <taxon>Embryophyta</taxon>
        <taxon>Tracheophyta</taxon>
        <taxon>Spermatophyta</taxon>
        <taxon>Magnoliopsida</taxon>
        <taxon>eudicotyledons</taxon>
        <taxon>Gunneridae</taxon>
        <taxon>Pentapetalae</taxon>
        <taxon>rosids</taxon>
        <taxon>malvids</taxon>
        <taxon>Brassicales</taxon>
        <taxon>Brassicaceae</taxon>
        <taxon>Brassiceae</taxon>
        <taxon>Brassica</taxon>
    </lineage>
</organism>
<dbReference type="InterPro" id="IPR011765">
    <property type="entry name" value="Pept_M16_N"/>
</dbReference>
<dbReference type="GO" id="GO:0051603">
    <property type="term" value="P:proteolysis involved in protein catabolic process"/>
    <property type="evidence" value="ECO:0007669"/>
    <property type="project" value="TreeGrafter"/>
</dbReference>
<dbReference type="AlphaFoldDB" id="A0A8S9PNK7"/>
<keyword evidence="3" id="KW-0479">Metal-binding</keyword>
<reference evidence="8" key="1">
    <citation type="submission" date="2019-12" db="EMBL/GenBank/DDBJ databases">
        <title>Genome sequencing and annotation of Brassica cretica.</title>
        <authorList>
            <person name="Studholme D.J."/>
            <person name="Sarris P."/>
        </authorList>
    </citation>
    <scope>NUCLEOTIDE SEQUENCE</scope>
    <source>
        <strain evidence="8">PFS-109/04</strain>
        <tissue evidence="8">Leaf</tissue>
    </source>
</reference>
<evidence type="ECO:0000313" key="8">
    <source>
        <dbReference type="EMBL" id="KAF3522774.1"/>
    </source>
</evidence>